<organism evidence="1">
    <name type="scientific">viral metagenome</name>
    <dbReference type="NCBI Taxonomy" id="1070528"/>
    <lineage>
        <taxon>unclassified sequences</taxon>
        <taxon>metagenomes</taxon>
        <taxon>organismal metagenomes</taxon>
    </lineage>
</organism>
<accession>A0A6C0C6K8</accession>
<proteinExistence type="predicted"/>
<reference evidence="1" key="1">
    <citation type="journal article" date="2020" name="Nature">
        <title>Giant virus diversity and host interactions through global metagenomics.</title>
        <authorList>
            <person name="Schulz F."/>
            <person name="Roux S."/>
            <person name="Paez-Espino D."/>
            <person name="Jungbluth S."/>
            <person name="Walsh D.A."/>
            <person name="Denef V.J."/>
            <person name="McMahon K.D."/>
            <person name="Konstantinidis K.T."/>
            <person name="Eloe-Fadrosh E.A."/>
            <person name="Kyrpides N.C."/>
            <person name="Woyke T."/>
        </authorList>
    </citation>
    <scope>NUCLEOTIDE SEQUENCE</scope>
    <source>
        <strain evidence="1">GVMAG-M-3300020192-26</strain>
    </source>
</reference>
<name>A0A6C0C6K8_9ZZZZ</name>
<dbReference type="EMBL" id="MN739354">
    <property type="protein sequence ID" value="QHT00356.1"/>
    <property type="molecule type" value="Genomic_DNA"/>
</dbReference>
<dbReference type="Pfam" id="PF26128">
    <property type="entry name" value="Gad2"/>
    <property type="match status" value="1"/>
</dbReference>
<evidence type="ECO:0000313" key="1">
    <source>
        <dbReference type="EMBL" id="QHT00356.1"/>
    </source>
</evidence>
<sequence length="405" mass="47949">MEVILFGDVFDHIIIPFLVPIDLYNLVQTCRKYQKKIKMSHIKKSTIREMNRRLYRIFGRDLDGFKSALKNSNGIISGSFVLQCILGEKWDNSDVDVYVDALLFESNTYPNIFNNMPNHLKFDTRFVSDELIKIIDNYEEPCSIKEDIFGFMKRKNYSAWQLDVHGYCSPDLVNIVDYTINTKKIQIIGTTEKNLTSFIMDSYDFDVCKNIYDYNNVTIYCLNDIFTKNTNFNKTYDIDKNVQRYLKYSKRGFEFYSQKKVNKINDINVFDHVGIETIKIIPTDDKYKSITTNNFACMENGIYFMRKPGSISRKDMVFKIQDNNLTLDKIPAYRCDSKCLFHSIYPKIYHLHANVTSSFQDPRYVEKNHIAFNDLPNRNYNPMKKWDSYEYHTCQKIFIIDEQFI</sequence>
<dbReference type="AlphaFoldDB" id="A0A6C0C6K8"/>
<protein>
    <submittedName>
        <fullName evidence="1">Uncharacterized protein</fullName>
    </submittedName>
</protein>